<feature type="compositionally biased region" description="Low complexity" evidence="1">
    <location>
        <begin position="226"/>
        <end position="245"/>
    </location>
</feature>
<proteinExistence type="predicted"/>
<feature type="region of interest" description="Disordered" evidence="1">
    <location>
        <begin position="64"/>
        <end position="119"/>
    </location>
</feature>
<feature type="region of interest" description="Disordered" evidence="1">
    <location>
        <begin position="162"/>
        <end position="266"/>
    </location>
</feature>
<name>A0A1H8FVC2_STIAU</name>
<dbReference type="Proteomes" id="UP000182719">
    <property type="component" value="Unassembled WGS sequence"/>
</dbReference>
<organism evidence="2 3">
    <name type="scientific">Stigmatella aurantiaca</name>
    <dbReference type="NCBI Taxonomy" id="41"/>
    <lineage>
        <taxon>Bacteria</taxon>
        <taxon>Pseudomonadati</taxon>
        <taxon>Myxococcota</taxon>
        <taxon>Myxococcia</taxon>
        <taxon>Myxococcales</taxon>
        <taxon>Cystobacterineae</taxon>
        <taxon>Archangiaceae</taxon>
        <taxon>Stigmatella</taxon>
    </lineage>
</organism>
<dbReference type="AlphaFoldDB" id="A0A1H8FVC2"/>
<dbReference type="EMBL" id="FOAP01000040">
    <property type="protein sequence ID" value="SEN35480.1"/>
    <property type="molecule type" value="Genomic_DNA"/>
</dbReference>
<gene>
    <name evidence="2" type="ORF">SAMN05444354_1409</name>
</gene>
<feature type="compositionally biased region" description="Low complexity" evidence="1">
    <location>
        <begin position="64"/>
        <end position="74"/>
    </location>
</feature>
<evidence type="ECO:0000313" key="2">
    <source>
        <dbReference type="EMBL" id="SEN35480.1"/>
    </source>
</evidence>
<keyword evidence="3" id="KW-1185">Reference proteome</keyword>
<reference evidence="3" key="1">
    <citation type="submission" date="2016-10" db="EMBL/GenBank/DDBJ databases">
        <authorList>
            <person name="Varghese N."/>
            <person name="Submissions S."/>
        </authorList>
    </citation>
    <scope>NUCLEOTIDE SEQUENCE [LARGE SCALE GENOMIC DNA]</scope>
    <source>
        <strain evidence="3">DSM 17044</strain>
    </source>
</reference>
<sequence>MPRLGEERERPAELVEQAGGYCAPVSLALRSYRERGEAAWLRDHARWTPCHGAGRALTSWRYPPGAVRRAAPGPSWRHPPRATGAEQAPSAARATGRSWRHPPGAVSRTRAGAVRRAPPDRAGAISLELSAARSAAGPDSSNSARVPHVQAPSLARCCARPSARLGPGARGGQLQLGPRERGTFPGESAAHSWASAARPSGVNRRRLSGGSRTPGRCRACLSAPTRPGARIAAPGSARGAPGRQPSPRPAREALRPSRTAQIAGASNRARRNERLCILVAWIFPYRPYLKHLRRSHPCLPSPRSSIVGTRCCRVATRRRLPGANC</sequence>
<accession>A0A1H8FVC2</accession>
<evidence type="ECO:0000256" key="1">
    <source>
        <dbReference type="SAM" id="MobiDB-lite"/>
    </source>
</evidence>
<protein>
    <submittedName>
        <fullName evidence="2">Uncharacterized protein</fullName>
    </submittedName>
</protein>
<evidence type="ECO:0000313" key="3">
    <source>
        <dbReference type="Proteomes" id="UP000182719"/>
    </source>
</evidence>